<dbReference type="Proteomes" id="UP000095762">
    <property type="component" value="Unassembled WGS sequence"/>
</dbReference>
<protein>
    <submittedName>
        <fullName evidence="4">Site-specific DNA methylase</fullName>
    </submittedName>
</protein>
<sequence>MLLYIRYLLLTVLSKAERVFEAAERLRGVQIECSPATELISKYNYKNVLIYCDPPYMAETRSGGTQYKKEMSDEDHEILLNQLLKHPGPVLLSGYHSDLYDSMLCDWDYIELKAYAQSLEKKTKVIWANYSLKDKIDENKYSQMSFV</sequence>
<dbReference type="Gene3D" id="3.40.50.150">
    <property type="entry name" value="Vaccinia Virus protein VP39"/>
    <property type="match status" value="1"/>
</dbReference>
<dbReference type="GO" id="GO:0043565">
    <property type="term" value="F:sequence-specific DNA binding"/>
    <property type="evidence" value="ECO:0007669"/>
    <property type="project" value="TreeGrafter"/>
</dbReference>
<dbReference type="GO" id="GO:0032259">
    <property type="term" value="P:methylation"/>
    <property type="evidence" value="ECO:0007669"/>
    <property type="project" value="UniProtKB-KW"/>
</dbReference>
<organism evidence="4 5">
    <name type="scientific">Blautia obeum</name>
    <dbReference type="NCBI Taxonomy" id="40520"/>
    <lineage>
        <taxon>Bacteria</taxon>
        <taxon>Bacillati</taxon>
        <taxon>Bacillota</taxon>
        <taxon>Clostridia</taxon>
        <taxon>Lachnospirales</taxon>
        <taxon>Lachnospiraceae</taxon>
        <taxon>Blautia</taxon>
    </lineage>
</organism>
<dbReference type="AlphaFoldDB" id="A0A174W1P8"/>
<dbReference type="InterPro" id="IPR029063">
    <property type="entry name" value="SAM-dependent_MTases_sf"/>
</dbReference>
<proteinExistence type="predicted"/>
<reference evidence="4 5" key="1">
    <citation type="submission" date="2015-09" db="EMBL/GenBank/DDBJ databases">
        <authorList>
            <consortium name="Pathogen Informatics"/>
        </authorList>
    </citation>
    <scope>NUCLEOTIDE SEQUENCE [LARGE SCALE GENOMIC DNA]</scope>
    <source>
        <strain evidence="4 5">2789STDY5834957</strain>
    </source>
</reference>
<dbReference type="GO" id="GO:1904047">
    <property type="term" value="F:S-adenosyl-L-methionine binding"/>
    <property type="evidence" value="ECO:0007669"/>
    <property type="project" value="TreeGrafter"/>
</dbReference>
<dbReference type="RefSeq" id="WP_055060529.1">
    <property type="nucleotide sequence ID" value="NZ_CZBP01000037.1"/>
</dbReference>
<keyword evidence="3" id="KW-0949">S-adenosyl-L-methionine</keyword>
<keyword evidence="2" id="KW-0808">Transferase</keyword>
<dbReference type="PANTHER" id="PTHR30481:SF4">
    <property type="entry name" value="SITE-SPECIFIC DNA-METHYLTRANSFERASE (ADENINE-SPECIFIC)"/>
    <property type="match status" value="1"/>
</dbReference>
<dbReference type="GO" id="GO:0009307">
    <property type="term" value="P:DNA restriction-modification system"/>
    <property type="evidence" value="ECO:0007669"/>
    <property type="project" value="InterPro"/>
</dbReference>
<evidence type="ECO:0000256" key="2">
    <source>
        <dbReference type="ARBA" id="ARBA00022679"/>
    </source>
</evidence>
<accession>A0A174W1P8</accession>
<dbReference type="InterPro" id="IPR012327">
    <property type="entry name" value="MeTrfase_D12"/>
</dbReference>
<gene>
    <name evidence="4" type="ORF">ERS852569_03454</name>
</gene>
<evidence type="ECO:0000313" key="4">
    <source>
        <dbReference type="EMBL" id="CUQ37149.1"/>
    </source>
</evidence>
<dbReference type="Pfam" id="PF02086">
    <property type="entry name" value="MethyltransfD12"/>
    <property type="match status" value="1"/>
</dbReference>
<evidence type="ECO:0000256" key="1">
    <source>
        <dbReference type="ARBA" id="ARBA00022603"/>
    </source>
</evidence>
<evidence type="ECO:0000313" key="5">
    <source>
        <dbReference type="Proteomes" id="UP000095762"/>
    </source>
</evidence>
<dbReference type="PANTHER" id="PTHR30481">
    <property type="entry name" value="DNA ADENINE METHYLASE"/>
    <property type="match status" value="1"/>
</dbReference>
<evidence type="ECO:0000256" key="3">
    <source>
        <dbReference type="ARBA" id="ARBA00022691"/>
    </source>
</evidence>
<keyword evidence="1 4" id="KW-0489">Methyltransferase</keyword>
<dbReference type="EMBL" id="CZBP01000037">
    <property type="protein sequence ID" value="CUQ37149.1"/>
    <property type="molecule type" value="Genomic_DNA"/>
</dbReference>
<dbReference type="GO" id="GO:0009007">
    <property type="term" value="F:site-specific DNA-methyltransferase (adenine-specific) activity"/>
    <property type="evidence" value="ECO:0007669"/>
    <property type="project" value="UniProtKB-EC"/>
</dbReference>
<name>A0A174W1P8_9FIRM</name>
<dbReference type="GO" id="GO:0006298">
    <property type="term" value="P:mismatch repair"/>
    <property type="evidence" value="ECO:0007669"/>
    <property type="project" value="TreeGrafter"/>
</dbReference>
<dbReference type="SUPFAM" id="SSF53335">
    <property type="entry name" value="S-adenosyl-L-methionine-dependent methyltransferases"/>
    <property type="match status" value="1"/>
</dbReference>